<dbReference type="Proteomes" id="UP000043699">
    <property type="component" value="Unassembled WGS sequence"/>
</dbReference>
<protein>
    <recommendedName>
        <fullName evidence="3">DUF4264 domain-containing protein</fullName>
    </recommendedName>
</protein>
<evidence type="ECO:0000313" key="2">
    <source>
        <dbReference type="Proteomes" id="UP000043699"/>
    </source>
</evidence>
<dbReference type="EMBL" id="CCXS01000001">
    <property type="protein sequence ID" value="CEG22624.1"/>
    <property type="molecule type" value="Genomic_DNA"/>
</dbReference>
<dbReference type="STRING" id="1499687.BN1080_01555"/>
<dbReference type="PIRSF" id="PIRSF036698">
    <property type="entry name" value="UCP036698"/>
    <property type="match status" value="1"/>
</dbReference>
<name>A0A098EJW8_9BACL</name>
<evidence type="ECO:0000313" key="1">
    <source>
        <dbReference type="EMBL" id="CEG22624.1"/>
    </source>
</evidence>
<accession>A0A098EJW8</accession>
<proteinExistence type="predicted"/>
<dbReference type="RefSeq" id="WP_110925597.1">
    <property type="nucleotide sequence ID" value="NZ_CCXS01000001.1"/>
</dbReference>
<evidence type="ECO:0008006" key="3">
    <source>
        <dbReference type="Google" id="ProtNLM"/>
    </source>
</evidence>
<organism evidence="1 2">
    <name type="scientific">Planococcus massiliensis</name>
    <dbReference type="NCBI Taxonomy" id="1499687"/>
    <lineage>
        <taxon>Bacteria</taxon>
        <taxon>Bacillati</taxon>
        <taxon>Bacillota</taxon>
        <taxon>Bacilli</taxon>
        <taxon>Bacillales</taxon>
        <taxon>Caryophanaceae</taxon>
        <taxon>Planococcus</taxon>
    </lineage>
</organism>
<dbReference type="AlphaFoldDB" id="A0A098EJW8"/>
<dbReference type="Pfam" id="PF14084">
    <property type="entry name" value="DUF4264"/>
    <property type="match status" value="1"/>
</dbReference>
<keyword evidence="2" id="KW-1185">Reference proteome</keyword>
<dbReference type="InterPro" id="IPR012190">
    <property type="entry name" value="UCP036698"/>
</dbReference>
<dbReference type="OrthoDB" id="2382360at2"/>
<sequence length="56" mass="6487">MESKIEVLSTVNVKYQPDLYKVVDALNRTLKHNDLMFGLALDKEDPEQAIFTIYKT</sequence>
<reference evidence="1 2" key="1">
    <citation type="submission" date="2014-09" db="EMBL/GenBank/DDBJ databases">
        <authorList>
            <person name="Urmite Genomes Urmite Genomes"/>
        </authorList>
    </citation>
    <scope>NUCLEOTIDE SEQUENCE [LARGE SCALE GENOMIC DNA]</scope>
    <source>
        <strain evidence="1 2">ES2</strain>
    </source>
</reference>
<gene>
    <name evidence="1" type="ORF">BN1080_01555</name>
</gene>